<evidence type="ECO:0000313" key="2">
    <source>
        <dbReference type="Proteomes" id="UP000746612"/>
    </source>
</evidence>
<organism evidence="1 2">
    <name type="scientific">Gibberella zeae</name>
    <name type="common">Wheat head blight fungus</name>
    <name type="synonym">Fusarium graminearum</name>
    <dbReference type="NCBI Taxonomy" id="5518"/>
    <lineage>
        <taxon>Eukaryota</taxon>
        <taxon>Fungi</taxon>
        <taxon>Dikarya</taxon>
        <taxon>Ascomycota</taxon>
        <taxon>Pezizomycotina</taxon>
        <taxon>Sordariomycetes</taxon>
        <taxon>Hypocreomycetidae</taxon>
        <taxon>Hypocreales</taxon>
        <taxon>Nectriaceae</taxon>
        <taxon>Fusarium</taxon>
    </lineage>
</organism>
<dbReference type="AlphaFoldDB" id="A0A9N8NIP9"/>
<protein>
    <submittedName>
        <fullName evidence="1">Uncharacterized protein</fullName>
    </submittedName>
</protein>
<name>A0A9N8NIP9_GIBZA</name>
<sequence>MLFVEFDSSYSFTVLQLAVRWPEGLRYLLSTDAKRFLDKSPCPGVYYPTVAIACYTGNQESVKILLEAGCELDLSRRIGPIFADTSTECMAAVASNLGTRRVHLLKLAQERLGIFLEGTTVTFADLKAASICESLDKASIPIHRSLRVERDYKSIYSCPGIPIAHFRLFWEKGFYDGLRRHDNLGLVPTMTYRVSMFWPIQRMEISNIYDSYSWIRDNGFLNITPTDPLKLGFNISATAHHYIGAMFGAFYDFRMPDLPLSPIFRLVDELSSVQVEDECVCWCNRTSHGCSPLKLLLKSHLDELWPGITFDMQRHFFLHHTVLYSSSLLRGFAMEVLRLLTFEALDMTHTCCTFESLGEDIVKDLVSTASERPAAIFSCQAKTVREIRSSAREISNARLLEDLMLEFTSHLSQQGPGSEVFELFIKTYWRRRMSEIYVPDPHKVGEMEQHQAFRGFKASSGVETYVLPKRVLRLLGNDFKLCQLDISEDDSTSQSKEKSPFEIGPLSEMKLFCKYCHMHNT</sequence>
<reference evidence="1" key="1">
    <citation type="submission" date="2021-03" db="EMBL/GenBank/DDBJ databases">
        <authorList>
            <person name="Alouane T."/>
            <person name="Langin T."/>
            <person name="Bonhomme L."/>
        </authorList>
    </citation>
    <scope>NUCLEOTIDE SEQUENCE</scope>
    <source>
        <strain evidence="1">MDC_Fg202</strain>
    </source>
</reference>
<evidence type="ECO:0000313" key="1">
    <source>
        <dbReference type="EMBL" id="CAG1977272.1"/>
    </source>
</evidence>
<accession>A0A9N8NIP9</accession>
<proteinExistence type="predicted"/>
<dbReference type="Proteomes" id="UP000746612">
    <property type="component" value="Unassembled WGS sequence"/>
</dbReference>
<gene>
    <name evidence="1" type="ORF">MDCFG202_LOCUS143073</name>
</gene>
<dbReference type="EMBL" id="CAJPIJ010000104">
    <property type="protein sequence ID" value="CAG1977272.1"/>
    <property type="molecule type" value="Genomic_DNA"/>
</dbReference>
<comment type="caution">
    <text evidence="1">The sequence shown here is derived from an EMBL/GenBank/DDBJ whole genome shotgun (WGS) entry which is preliminary data.</text>
</comment>